<evidence type="ECO:0000313" key="2">
    <source>
        <dbReference type="Proteomes" id="UP000233020"/>
    </source>
</evidence>
<proteinExistence type="predicted"/>
<dbReference type="STRING" id="37293.ENSANAP00000026306"/>
<dbReference type="GO" id="GO:0046976">
    <property type="term" value="F:histone H3K27 methyltransferase activity"/>
    <property type="evidence" value="ECO:0007669"/>
    <property type="project" value="InterPro"/>
</dbReference>
<dbReference type="Pfam" id="PF11616">
    <property type="entry name" value="EZH2_WD-Binding"/>
    <property type="match status" value="1"/>
</dbReference>
<reference evidence="1" key="1">
    <citation type="submission" date="2025-08" db="UniProtKB">
        <authorList>
            <consortium name="Ensembl"/>
        </authorList>
    </citation>
    <scope>IDENTIFICATION</scope>
</reference>
<dbReference type="InterPro" id="IPR021654">
    <property type="entry name" value="EZH1/EZH2"/>
</dbReference>
<reference evidence="1" key="2">
    <citation type="submission" date="2025-09" db="UniProtKB">
        <authorList>
            <consortium name="Ensembl"/>
        </authorList>
    </citation>
    <scope>IDENTIFICATION</scope>
</reference>
<accession>A0A2K5DZ87</accession>
<sequence length="80" mass="9480">MKIPNPPTSKCITYWKRKVKSEYMQLRQLKRLQANMEKTHILNEECKKHRVQPVQSMKPVSGHPFLKKRAFSQDLQANVC</sequence>
<dbReference type="Ensembl" id="ENSANAT00000044231.1">
    <property type="protein sequence ID" value="ENSANAP00000026306.1"/>
    <property type="gene ID" value="ENSANAG00000030864.1"/>
</dbReference>
<keyword evidence="2" id="KW-1185">Reference proteome</keyword>
<protein>
    <submittedName>
        <fullName evidence="1">Uncharacterized protein</fullName>
    </submittedName>
</protein>
<evidence type="ECO:0000313" key="1">
    <source>
        <dbReference type="Ensembl" id="ENSANAP00000026306.1"/>
    </source>
</evidence>
<name>A0A2K5DZ87_AOTNA</name>
<organism evidence="1 2">
    <name type="scientific">Aotus nancymaae</name>
    <name type="common">Ma's night monkey</name>
    <dbReference type="NCBI Taxonomy" id="37293"/>
    <lineage>
        <taxon>Eukaryota</taxon>
        <taxon>Metazoa</taxon>
        <taxon>Chordata</taxon>
        <taxon>Craniata</taxon>
        <taxon>Vertebrata</taxon>
        <taxon>Euteleostomi</taxon>
        <taxon>Mammalia</taxon>
        <taxon>Eutheria</taxon>
        <taxon>Euarchontoglires</taxon>
        <taxon>Primates</taxon>
        <taxon>Haplorrhini</taxon>
        <taxon>Platyrrhini</taxon>
        <taxon>Aotidae</taxon>
        <taxon>Aotus</taxon>
    </lineage>
</organism>
<dbReference type="Proteomes" id="UP000233020">
    <property type="component" value="Unplaced"/>
</dbReference>
<dbReference type="AlphaFoldDB" id="A0A2K5DZ87"/>